<protein>
    <recommendedName>
        <fullName evidence="6">Peptidoglycan glycosyltransferase RodA</fullName>
        <shortName evidence="6">PGT</shortName>
        <ecNumber evidence="6">2.4.99.28</ecNumber>
    </recommendedName>
    <alternativeName>
        <fullName evidence="6">Cell elongation protein RodA</fullName>
    </alternativeName>
    <alternativeName>
        <fullName evidence="6">Cell wall polymerase</fullName>
    </alternativeName>
    <alternativeName>
        <fullName evidence="6">Peptidoglycan polymerase</fullName>
        <shortName evidence="6">PG polymerase</shortName>
    </alternativeName>
</protein>
<keyword evidence="4 6" id="KW-1133">Transmembrane helix</keyword>
<comment type="similarity">
    <text evidence="6">Belongs to the SEDS family. MrdB/RodA subfamily.</text>
</comment>
<comment type="function">
    <text evidence="6">Peptidoglycan polymerase that is essential for cell wall elongation.</text>
</comment>
<name>A0A134CKL8_9FIRM</name>
<reference evidence="8" key="1">
    <citation type="submission" date="2016-01" db="EMBL/GenBank/DDBJ databases">
        <authorList>
            <person name="Mitreva M."/>
            <person name="Pepin K.H."/>
            <person name="Mihindukulasuriya K.A."/>
            <person name="Fulton R."/>
            <person name="Fronick C."/>
            <person name="O'Laughlin M."/>
            <person name="Miner T."/>
            <person name="Herter B."/>
            <person name="Rosa B.A."/>
            <person name="Cordes M."/>
            <person name="Tomlinson C."/>
            <person name="Wollam A."/>
            <person name="Palsikar V.B."/>
            <person name="Mardis E.R."/>
            <person name="Wilson R.K."/>
        </authorList>
    </citation>
    <scope>NUCLEOTIDE SEQUENCE [LARGE SCALE GENOMIC DNA]</scope>
    <source>
        <strain evidence="8">KA00182</strain>
    </source>
</reference>
<evidence type="ECO:0000256" key="2">
    <source>
        <dbReference type="ARBA" id="ARBA00022692"/>
    </source>
</evidence>
<feature type="transmembrane region" description="Helical" evidence="6">
    <location>
        <begin position="160"/>
        <end position="176"/>
    </location>
</feature>
<dbReference type="GO" id="GO:0015648">
    <property type="term" value="F:lipid-linked peptidoglycan transporter activity"/>
    <property type="evidence" value="ECO:0007669"/>
    <property type="project" value="TreeGrafter"/>
</dbReference>
<keyword evidence="3 6" id="KW-0133">Cell shape</keyword>
<dbReference type="GO" id="GO:0071555">
    <property type="term" value="P:cell wall organization"/>
    <property type="evidence" value="ECO:0007669"/>
    <property type="project" value="UniProtKB-KW"/>
</dbReference>
<keyword evidence="5 6" id="KW-0472">Membrane</keyword>
<evidence type="ECO:0000256" key="1">
    <source>
        <dbReference type="ARBA" id="ARBA00004141"/>
    </source>
</evidence>
<dbReference type="InterPro" id="IPR011923">
    <property type="entry name" value="RodA/MrdB"/>
</dbReference>
<comment type="subcellular location">
    <subcellularLocation>
        <location evidence="6">Cell membrane</location>
        <topology evidence="6">Multi-pass membrane protein</topology>
    </subcellularLocation>
    <subcellularLocation>
        <location evidence="1">Membrane</location>
        <topology evidence="1">Multi-pass membrane protein</topology>
    </subcellularLocation>
</comment>
<accession>A0A134CKL8</accession>
<evidence type="ECO:0000256" key="5">
    <source>
        <dbReference type="ARBA" id="ARBA00023136"/>
    </source>
</evidence>
<dbReference type="HAMAP" id="MF_02079">
    <property type="entry name" value="PGT_RodA"/>
    <property type="match status" value="1"/>
</dbReference>
<dbReference type="PATRIC" id="fig|1588748.3.peg.329"/>
<dbReference type="RefSeq" id="WP_062485139.1">
    <property type="nucleotide sequence ID" value="NZ_KQ960929.1"/>
</dbReference>
<dbReference type="Proteomes" id="UP000070160">
    <property type="component" value="Unassembled WGS sequence"/>
</dbReference>
<keyword evidence="8" id="KW-1185">Reference proteome</keyword>
<dbReference type="NCBIfam" id="TIGR02210">
    <property type="entry name" value="rodA_shape"/>
    <property type="match status" value="1"/>
</dbReference>
<dbReference type="AlphaFoldDB" id="A0A134CKL8"/>
<dbReference type="PANTHER" id="PTHR30474:SF1">
    <property type="entry name" value="PEPTIDOGLYCAN GLYCOSYLTRANSFERASE MRDB"/>
    <property type="match status" value="1"/>
</dbReference>
<comment type="pathway">
    <text evidence="6">Cell wall biogenesis; peptidoglycan biosynthesis.</text>
</comment>
<feature type="transmembrane region" description="Helical" evidence="6">
    <location>
        <begin position="138"/>
        <end position="154"/>
    </location>
</feature>
<feature type="transmembrane region" description="Helical" evidence="6">
    <location>
        <begin position="43"/>
        <end position="64"/>
    </location>
</feature>
<evidence type="ECO:0000313" key="7">
    <source>
        <dbReference type="EMBL" id="KXB92677.1"/>
    </source>
</evidence>
<dbReference type="GO" id="GO:0005886">
    <property type="term" value="C:plasma membrane"/>
    <property type="evidence" value="ECO:0007669"/>
    <property type="project" value="UniProtKB-SubCell"/>
</dbReference>
<keyword evidence="6" id="KW-0328">Glycosyltransferase</keyword>
<feature type="transmembrane region" description="Helical" evidence="6">
    <location>
        <begin position="76"/>
        <end position="95"/>
    </location>
</feature>
<dbReference type="Pfam" id="PF01098">
    <property type="entry name" value="FTSW_RODA_SPOVE"/>
    <property type="match status" value="1"/>
</dbReference>
<keyword evidence="2 6" id="KW-0812">Transmembrane</keyword>
<keyword evidence="6" id="KW-0573">Peptidoglycan synthesis</keyword>
<comment type="catalytic activity">
    <reaction evidence="6">
        <text>[GlcNAc-(1-&gt;4)-Mur2Ac(oyl-L-Ala-gamma-D-Glu-L-Lys-D-Ala-D-Ala)](n)-di-trans,octa-cis-undecaprenyl diphosphate + beta-D-GlcNAc-(1-&gt;4)-Mur2Ac(oyl-L-Ala-gamma-D-Glu-L-Lys-D-Ala-D-Ala)-di-trans,octa-cis-undecaprenyl diphosphate = [GlcNAc-(1-&gt;4)-Mur2Ac(oyl-L-Ala-gamma-D-Glu-L-Lys-D-Ala-D-Ala)](n+1)-di-trans,octa-cis-undecaprenyl diphosphate + di-trans,octa-cis-undecaprenyl diphosphate + H(+)</text>
        <dbReference type="Rhea" id="RHEA:23708"/>
        <dbReference type="Rhea" id="RHEA-COMP:9602"/>
        <dbReference type="Rhea" id="RHEA-COMP:9603"/>
        <dbReference type="ChEBI" id="CHEBI:15378"/>
        <dbReference type="ChEBI" id="CHEBI:58405"/>
        <dbReference type="ChEBI" id="CHEBI:60033"/>
        <dbReference type="ChEBI" id="CHEBI:78435"/>
        <dbReference type="EC" id="2.4.99.28"/>
    </reaction>
</comment>
<evidence type="ECO:0000256" key="3">
    <source>
        <dbReference type="ARBA" id="ARBA00022960"/>
    </source>
</evidence>
<dbReference type="EMBL" id="LSDT01000008">
    <property type="protein sequence ID" value="KXB92677.1"/>
    <property type="molecule type" value="Genomic_DNA"/>
</dbReference>
<dbReference type="GO" id="GO:0032153">
    <property type="term" value="C:cell division site"/>
    <property type="evidence" value="ECO:0007669"/>
    <property type="project" value="TreeGrafter"/>
</dbReference>
<feature type="transmembrane region" description="Helical" evidence="6">
    <location>
        <begin position="12"/>
        <end position="31"/>
    </location>
</feature>
<dbReference type="GO" id="GO:0008360">
    <property type="term" value="P:regulation of cell shape"/>
    <property type="evidence" value="ECO:0007669"/>
    <property type="project" value="UniProtKB-KW"/>
</dbReference>
<feature type="transmembrane region" description="Helical" evidence="6">
    <location>
        <begin position="183"/>
        <end position="201"/>
    </location>
</feature>
<keyword evidence="6" id="KW-1003">Cell membrane</keyword>
<dbReference type="UniPathway" id="UPA00219"/>
<sequence length="368" mass="40932">MINHKWKNIDRVLLLICLGITCVGLCTIGSATHINKGMAYFDFFIKQAVAFLINLFIILFGCRYDYTALKRWIKPLYILNLLMLGAVLFLGKSALGAQRWIQLGPITLQPSEFSKLIMIVCTAGMLSERVQQLNTVRQILPIAVFVGVPFLLVLKQPDLGTSLVFIGITLGMLFMAQIRLRLLGKIALLGVVLAPVGWHFLKDYQKSRIAVFLDPNADPFGAGYHIIQSKIAIGSGMFFGKGLFQGTQSQLNFLPENHTDFIFSVIGEELGFIGCFIVLLLYFMLVYRGLLIAKECKEPFGMLVATGIISMWVFQVLVNVGMTCGIMPVTGIPLPFMSYGVSSLTTNMLALGILLSIHFRQQKMIFNL</sequence>
<feature type="transmembrane region" description="Helical" evidence="6">
    <location>
        <begin position="299"/>
        <end position="318"/>
    </location>
</feature>
<dbReference type="GO" id="GO:0051301">
    <property type="term" value="P:cell division"/>
    <property type="evidence" value="ECO:0007669"/>
    <property type="project" value="InterPro"/>
</dbReference>
<comment type="caution">
    <text evidence="7">The sequence shown here is derived from an EMBL/GenBank/DDBJ whole genome shotgun (WGS) entry which is preliminary data.</text>
</comment>
<evidence type="ECO:0000313" key="8">
    <source>
        <dbReference type="Proteomes" id="UP000070160"/>
    </source>
</evidence>
<dbReference type="InterPro" id="IPR001182">
    <property type="entry name" value="FtsW/RodA"/>
</dbReference>
<gene>
    <name evidence="6" type="primary">rodA</name>
    <name evidence="7" type="ORF">HMPREF3182_00339</name>
</gene>
<dbReference type="GO" id="GO:0009252">
    <property type="term" value="P:peptidoglycan biosynthetic process"/>
    <property type="evidence" value="ECO:0007669"/>
    <property type="project" value="UniProtKB-UniRule"/>
</dbReference>
<dbReference type="PANTHER" id="PTHR30474">
    <property type="entry name" value="CELL CYCLE PROTEIN"/>
    <property type="match status" value="1"/>
</dbReference>
<keyword evidence="6" id="KW-0808">Transferase</keyword>
<dbReference type="STRING" id="1588748.HMPREF3182_00339"/>
<feature type="transmembrane region" description="Helical" evidence="6">
    <location>
        <begin position="338"/>
        <end position="359"/>
    </location>
</feature>
<proteinExistence type="inferred from homology"/>
<dbReference type="EC" id="2.4.99.28" evidence="6"/>
<evidence type="ECO:0000256" key="4">
    <source>
        <dbReference type="ARBA" id="ARBA00022989"/>
    </source>
</evidence>
<evidence type="ECO:0000256" key="6">
    <source>
        <dbReference type="HAMAP-Rule" id="MF_02079"/>
    </source>
</evidence>
<keyword evidence="6" id="KW-0961">Cell wall biogenesis/degradation</keyword>
<feature type="transmembrane region" description="Helical" evidence="6">
    <location>
        <begin position="261"/>
        <end position="287"/>
    </location>
</feature>
<organism evidence="7 8">
    <name type="scientific">Megasphaera hutchinsoni</name>
    <dbReference type="NCBI Taxonomy" id="1588748"/>
    <lineage>
        <taxon>Bacteria</taxon>
        <taxon>Bacillati</taxon>
        <taxon>Bacillota</taxon>
        <taxon>Negativicutes</taxon>
        <taxon>Veillonellales</taxon>
        <taxon>Veillonellaceae</taxon>
        <taxon>Megasphaera</taxon>
    </lineage>
</organism>
<dbReference type="GO" id="GO:0008955">
    <property type="term" value="F:peptidoglycan glycosyltransferase activity"/>
    <property type="evidence" value="ECO:0007669"/>
    <property type="project" value="UniProtKB-UniRule"/>
</dbReference>